<dbReference type="Gene3D" id="3.40.50.2300">
    <property type="match status" value="1"/>
</dbReference>
<dbReference type="SUPFAM" id="SSF52172">
    <property type="entry name" value="CheY-like"/>
    <property type="match status" value="1"/>
</dbReference>
<dbReference type="PROSITE" id="PS50110">
    <property type="entry name" value="RESPONSE_REGULATORY"/>
    <property type="match status" value="1"/>
</dbReference>
<dbReference type="OrthoDB" id="9806704at2"/>
<gene>
    <name evidence="4" type="ORF">F3059_03570</name>
</gene>
<dbReference type="SMART" id="SM00448">
    <property type="entry name" value="REC"/>
    <property type="match status" value="1"/>
</dbReference>
<keyword evidence="5" id="KW-1185">Reference proteome</keyword>
<dbReference type="AlphaFoldDB" id="A0A6N6M9W4"/>
<accession>A0A6N6M9W4</accession>
<dbReference type="RefSeq" id="WP_151166581.1">
    <property type="nucleotide sequence ID" value="NZ_WACR01000003.1"/>
</dbReference>
<evidence type="ECO:0000313" key="4">
    <source>
        <dbReference type="EMBL" id="KAB1065040.1"/>
    </source>
</evidence>
<name>A0A6N6M9W4_9FLAO</name>
<dbReference type="InterPro" id="IPR001789">
    <property type="entry name" value="Sig_transdc_resp-reg_receiver"/>
</dbReference>
<feature type="coiled-coil region" evidence="2">
    <location>
        <begin position="128"/>
        <end position="155"/>
    </location>
</feature>
<evidence type="ECO:0000313" key="5">
    <source>
        <dbReference type="Proteomes" id="UP000435357"/>
    </source>
</evidence>
<dbReference type="InterPro" id="IPR052020">
    <property type="entry name" value="Cyclic_di-GMP/3'3'-cGAMP_PDE"/>
</dbReference>
<comment type="caution">
    <text evidence="4">The sequence shown here is derived from an EMBL/GenBank/DDBJ whole genome shotgun (WGS) entry which is preliminary data.</text>
</comment>
<protein>
    <submittedName>
        <fullName evidence="4">Response regulator</fullName>
    </submittedName>
</protein>
<sequence>MTDGNKEKEKIHVLYVDDEEHNLVSFKASFRRSFKIWTAISANEAREVLEKEEIHIIITDQRMPDETGVEFLVSILDKHPEPIRMLLTGYSDIEAVIDSINKGQVYRYITKPWNDKQLELSIKNAHEVYSLRKENKILFEKLKKANEQLEFLLRQKLLD</sequence>
<dbReference type="CDD" id="cd17569">
    <property type="entry name" value="REC_HupR-like"/>
    <property type="match status" value="1"/>
</dbReference>
<evidence type="ECO:0000256" key="1">
    <source>
        <dbReference type="PROSITE-ProRule" id="PRU00169"/>
    </source>
</evidence>
<organism evidence="4 5">
    <name type="scientific">Salibacter halophilus</name>
    <dbReference type="NCBI Taxonomy" id="1803916"/>
    <lineage>
        <taxon>Bacteria</taxon>
        <taxon>Pseudomonadati</taxon>
        <taxon>Bacteroidota</taxon>
        <taxon>Flavobacteriia</taxon>
        <taxon>Flavobacteriales</taxon>
        <taxon>Salibacteraceae</taxon>
        <taxon>Salibacter</taxon>
    </lineage>
</organism>
<evidence type="ECO:0000256" key="2">
    <source>
        <dbReference type="SAM" id="Coils"/>
    </source>
</evidence>
<feature type="modified residue" description="4-aspartylphosphate" evidence="1">
    <location>
        <position position="60"/>
    </location>
</feature>
<feature type="domain" description="Response regulatory" evidence="3">
    <location>
        <begin position="12"/>
        <end position="126"/>
    </location>
</feature>
<dbReference type="PANTHER" id="PTHR45228">
    <property type="entry name" value="CYCLIC DI-GMP PHOSPHODIESTERASE TM_0186-RELATED"/>
    <property type="match status" value="1"/>
</dbReference>
<dbReference type="Pfam" id="PF00072">
    <property type="entry name" value="Response_reg"/>
    <property type="match status" value="1"/>
</dbReference>
<dbReference type="Proteomes" id="UP000435357">
    <property type="component" value="Unassembled WGS sequence"/>
</dbReference>
<reference evidence="4 5" key="1">
    <citation type="submission" date="2019-09" db="EMBL/GenBank/DDBJ databases">
        <title>Genomes of Cryomorphaceae.</title>
        <authorList>
            <person name="Bowman J.P."/>
        </authorList>
    </citation>
    <scope>NUCLEOTIDE SEQUENCE [LARGE SCALE GENOMIC DNA]</scope>
    <source>
        <strain evidence="4 5">KCTC 52047</strain>
    </source>
</reference>
<evidence type="ECO:0000259" key="3">
    <source>
        <dbReference type="PROSITE" id="PS50110"/>
    </source>
</evidence>
<keyword evidence="2" id="KW-0175">Coiled coil</keyword>
<dbReference type="EMBL" id="WACR01000003">
    <property type="protein sequence ID" value="KAB1065040.1"/>
    <property type="molecule type" value="Genomic_DNA"/>
</dbReference>
<proteinExistence type="predicted"/>
<dbReference type="InterPro" id="IPR011006">
    <property type="entry name" value="CheY-like_superfamily"/>
</dbReference>
<dbReference type="GO" id="GO:0000160">
    <property type="term" value="P:phosphorelay signal transduction system"/>
    <property type="evidence" value="ECO:0007669"/>
    <property type="project" value="InterPro"/>
</dbReference>
<keyword evidence="1" id="KW-0597">Phosphoprotein</keyword>